<name>A0A9P5AQR3_9HYPO</name>
<dbReference type="Gene3D" id="3.40.50.300">
    <property type="entry name" value="P-loop containing nucleotide triphosphate hydrolases"/>
    <property type="match status" value="1"/>
</dbReference>
<dbReference type="PROSITE" id="PS50837">
    <property type="entry name" value="NACHT"/>
    <property type="match status" value="1"/>
</dbReference>
<evidence type="ECO:0000313" key="4">
    <source>
        <dbReference type="Proteomes" id="UP000730481"/>
    </source>
</evidence>
<dbReference type="PANTHER" id="PTHR10039">
    <property type="entry name" value="AMELOGENIN"/>
    <property type="match status" value="1"/>
</dbReference>
<evidence type="ECO:0000256" key="1">
    <source>
        <dbReference type="ARBA" id="ARBA00022737"/>
    </source>
</evidence>
<dbReference type="PANTHER" id="PTHR10039:SF14">
    <property type="entry name" value="NACHT DOMAIN-CONTAINING PROTEIN"/>
    <property type="match status" value="1"/>
</dbReference>
<reference evidence="3" key="2">
    <citation type="submission" date="2020-02" db="EMBL/GenBank/DDBJ databases">
        <title>Identification and distribution of gene clusters putatively required for synthesis of sphingolipid metabolism inhibitors in phylogenetically diverse species of the filamentous fungus Fusarium.</title>
        <authorList>
            <person name="Kim H.-S."/>
            <person name="Busman M."/>
            <person name="Brown D.W."/>
            <person name="Divon H."/>
            <person name="Uhlig S."/>
            <person name="Proctor R.H."/>
        </authorList>
    </citation>
    <scope>NUCLEOTIDE SEQUENCE</scope>
    <source>
        <strain evidence="3">NRRL 25174</strain>
    </source>
</reference>
<gene>
    <name evidence="3" type="ORF">FBEOM_3875</name>
</gene>
<organism evidence="3 4">
    <name type="scientific">Fusarium beomiforme</name>
    <dbReference type="NCBI Taxonomy" id="44412"/>
    <lineage>
        <taxon>Eukaryota</taxon>
        <taxon>Fungi</taxon>
        <taxon>Dikarya</taxon>
        <taxon>Ascomycota</taxon>
        <taxon>Pezizomycotina</taxon>
        <taxon>Sordariomycetes</taxon>
        <taxon>Hypocreomycetidae</taxon>
        <taxon>Hypocreales</taxon>
        <taxon>Nectriaceae</taxon>
        <taxon>Fusarium</taxon>
        <taxon>Fusarium burgessii species complex</taxon>
    </lineage>
</organism>
<dbReference type="EMBL" id="PVQB02000156">
    <property type="protein sequence ID" value="KAF4342142.1"/>
    <property type="molecule type" value="Genomic_DNA"/>
</dbReference>
<sequence length="299" mass="33626">MGGLSSAVNIISTIDTSFKVIKWCYHYADDFRNCKQDRDRLLDAVSGLKLVAEKVREITKTLRGERLKTSRELQNTADDSKESIKNLEDRLRKRDKFDRLLWPMKKQGVEENIQAIEKYTQTIHQVLQVDIATIFWLNGMAGTGKSTISRRVAASAQKQDQLGATFFFKHGEGQTDRGNLTKFFTTIARNLAASQPAYTAQLVEAISEDSSIFGKTSQVQFKRLIIDPQLASANDIPHSSPIAIIIDALDECDNPRDIELLIDLLSQTAVIKKPKLRIFITSRPELPLRIGFSALLKSS</sequence>
<accession>A0A9P5AQR3</accession>
<dbReference type="Proteomes" id="UP000730481">
    <property type="component" value="Unassembled WGS sequence"/>
</dbReference>
<proteinExistence type="predicted"/>
<feature type="domain" description="NACHT" evidence="2">
    <location>
        <begin position="133"/>
        <end position="284"/>
    </location>
</feature>
<dbReference type="InterPro" id="IPR056884">
    <property type="entry name" value="NPHP3-like_N"/>
</dbReference>
<keyword evidence="1" id="KW-0677">Repeat</keyword>
<reference evidence="3" key="1">
    <citation type="journal article" date="2017" name="Mycologia">
        <title>Fusarium algeriense, sp. nov., a novel toxigenic crown rot pathogen of durum wheat from Algeria is nested in the Fusarium burgessii species complex.</title>
        <authorList>
            <person name="Laraba I."/>
            <person name="Keddad A."/>
            <person name="Boureghda H."/>
            <person name="Abdallah N."/>
            <person name="Vaughan M.M."/>
            <person name="Proctor R.H."/>
            <person name="Busman M."/>
            <person name="O'Donnell K."/>
        </authorList>
    </citation>
    <scope>NUCLEOTIDE SEQUENCE</scope>
    <source>
        <strain evidence="3">NRRL 25174</strain>
    </source>
</reference>
<dbReference type="InterPro" id="IPR007111">
    <property type="entry name" value="NACHT_NTPase"/>
</dbReference>
<keyword evidence="4" id="KW-1185">Reference proteome</keyword>
<dbReference type="AlphaFoldDB" id="A0A9P5AQR3"/>
<protein>
    <submittedName>
        <fullName evidence="3">Heterokaryon incompatibility protein het-E-1</fullName>
    </submittedName>
</protein>
<dbReference type="OrthoDB" id="538223at2759"/>
<dbReference type="InterPro" id="IPR027417">
    <property type="entry name" value="P-loop_NTPase"/>
</dbReference>
<evidence type="ECO:0000313" key="3">
    <source>
        <dbReference type="EMBL" id="KAF4342142.1"/>
    </source>
</evidence>
<dbReference type="Pfam" id="PF24883">
    <property type="entry name" value="NPHP3_N"/>
    <property type="match status" value="1"/>
</dbReference>
<dbReference type="SUPFAM" id="SSF52540">
    <property type="entry name" value="P-loop containing nucleoside triphosphate hydrolases"/>
    <property type="match status" value="1"/>
</dbReference>
<comment type="caution">
    <text evidence="3">The sequence shown here is derived from an EMBL/GenBank/DDBJ whole genome shotgun (WGS) entry which is preliminary data.</text>
</comment>
<evidence type="ECO:0000259" key="2">
    <source>
        <dbReference type="PROSITE" id="PS50837"/>
    </source>
</evidence>